<keyword evidence="1" id="KW-0175">Coiled coil</keyword>
<dbReference type="EMBL" id="ML976043">
    <property type="protein sequence ID" value="KAF1941749.1"/>
    <property type="molecule type" value="Genomic_DNA"/>
</dbReference>
<sequence length="188" mass="20896">MSSSADTKSSRSTFFRHRCGDRINLEGIVTIVACSHCVEKRLECRMLSLSLRCGNCCRDGVATCLPAHIPIPDFSGINRALEKLEAQENAVEAQMLADDEAAEVSVIEAQRVATAARERSRAARAKLSRLRKQRKLLKRKEQEIFDEGRIEAEELERLEELEGFNQEIASANPNAPIGAHVVDWSFGA</sequence>
<dbReference type="AlphaFoldDB" id="A0A6A5SQE4"/>
<protein>
    <submittedName>
        <fullName evidence="2">Uncharacterized protein</fullName>
    </submittedName>
</protein>
<proteinExistence type="predicted"/>
<organism evidence="2 3">
    <name type="scientific">Clathrospora elynae</name>
    <dbReference type="NCBI Taxonomy" id="706981"/>
    <lineage>
        <taxon>Eukaryota</taxon>
        <taxon>Fungi</taxon>
        <taxon>Dikarya</taxon>
        <taxon>Ascomycota</taxon>
        <taxon>Pezizomycotina</taxon>
        <taxon>Dothideomycetes</taxon>
        <taxon>Pleosporomycetidae</taxon>
        <taxon>Pleosporales</taxon>
        <taxon>Diademaceae</taxon>
        <taxon>Clathrospora</taxon>
    </lineage>
</organism>
<evidence type="ECO:0000313" key="2">
    <source>
        <dbReference type="EMBL" id="KAF1941749.1"/>
    </source>
</evidence>
<accession>A0A6A5SQE4</accession>
<keyword evidence="3" id="KW-1185">Reference proteome</keyword>
<reference evidence="2" key="1">
    <citation type="journal article" date="2020" name="Stud. Mycol.">
        <title>101 Dothideomycetes genomes: a test case for predicting lifestyles and emergence of pathogens.</title>
        <authorList>
            <person name="Haridas S."/>
            <person name="Albert R."/>
            <person name="Binder M."/>
            <person name="Bloem J."/>
            <person name="Labutti K."/>
            <person name="Salamov A."/>
            <person name="Andreopoulos B."/>
            <person name="Baker S."/>
            <person name="Barry K."/>
            <person name="Bills G."/>
            <person name="Bluhm B."/>
            <person name="Cannon C."/>
            <person name="Castanera R."/>
            <person name="Culley D."/>
            <person name="Daum C."/>
            <person name="Ezra D."/>
            <person name="Gonzalez J."/>
            <person name="Henrissat B."/>
            <person name="Kuo A."/>
            <person name="Liang C."/>
            <person name="Lipzen A."/>
            <person name="Lutzoni F."/>
            <person name="Magnuson J."/>
            <person name="Mondo S."/>
            <person name="Nolan M."/>
            <person name="Ohm R."/>
            <person name="Pangilinan J."/>
            <person name="Park H.-J."/>
            <person name="Ramirez L."/>
            <person name="Alfaro M."/>
            <person name="Sun H."/>
            <person name="Tritt A."/>
            <person name="Yoshinaga Y."/>
            <person name="Zwiers L.-H."/>
            <person name="Turgeon B."/>
            <person name="Goodwin S."/>
            <person name="Spatafora J."/>
            <person name="Crous P."/>
            <person name="Grigoriev I."/>
        </authorList>
    </citation>
    <scope>NUCLEOTIDE SEQUENCE</scope>
    <source>
        <strain evidence="2">CBS 161.51</strain>
    </source>
</reference>
<feature type="coiled-coil region" evidence="1">
    <location>
        <begin position="74"/>
        <end position="147"/>
    </location>
</feature>
<dbReference type="OrthoDB" id="3807343at2759"/>
<dbReference type="Proteomes" id="UP000800038">
    <property type="component" value="Unassembled WGS sequence"/>
</dbReference>
<name>A0A6A5SQE4_9PLEO</name>
<evidence type="ECO:0000313" key="3">
    <source>
        <dbReference type="Proteomes" id="UP000800038"/>
    </source>
</evidence>
<evidence type="ECO:0000256" key="1">
    <source>
        <dbReference type="SAM" id="Coils"/>
    </source>
</evidence>
<gene>
    <name evidence="2" type="ORF">EJ02DRAFT_347058</name>
</gene>